<feature type="domain" description="Dynein heavy chain tail" evidence="1">
    <location>
        <begin position="2"/>
        <end position="150"/>
    </location>
</feature>
<dbReference type="GO" id="GO:0007018">
    <property type="term" value="P:microtubule-based movement"/>
    <property type="evidence" value="ECO:0007669"/>
    <property type="project" value="InterPro"/>
</dbReference>
<dbReference type="AlphaFoldDB" id="A0A6I9MKZ8"/>
<feature type="non-terminal residue" evidence="3">
    <location>
        <position position="1"/>
    </location>
</feature>
<reference evidence="3" key="1">
    <citation type="submission" date="2025-08" db="UniProtKB">
        <authorList>
            <consortium name="RefSeq"/>
        </authorList>
    </citation>
    <scope>IDENTIFICATION</scope>
    <source>
        <tissue evidence="3">Muscle</tissue>
    </source>
</reference>
<dbReference type="PANTHER" id="PTHR46532">
    <property type="entry name" value="MALE FERTILITY FACTOR KL5"/>
    <property type="match status" value="1"/>
</dbReference>
<organism evidence="2 3">
    <name type="scientific">Notothenia coriiceps</name>
    <name type="common">black rockcod</name>
    <dbReference type="NCBI Taxonomy" id="8208"/>
    <lineage>
        <taxon>Eukaryota</taxon>
        <taxon>Metazoa</taxon>
        <taxon>Chordata</taxon>
        <taxon>Craniata</taxon>
        <taxon>Vertebrata</taxon>
        <taxon>Euteleostomi</taxon>
        <taxon>Actinopterygii</taxon>
        <taxon>Neopterygii</taxon>
        <taxon>Teleostei</taxon>
        <taxon>Neoteleostei</taxon>
        <taxon>Acanthomorphata</taxon>
        <taxon>Eupercaria</taxon>
        <taxon>Perciformes</taxon>
        <taxon>Notothenioidei</taxon>
        <taxon>Nototheniidae</taxon>
        <taxon>Notothenia</taxon>
    </lineage>
</organism>
<dbReference type="Pfam" id="PF08385">
    <property type="entry name" value="DHC_N1"/>
    <property type="match status" value="1"/>
</dbReference>
<dbReference type="GO" id="GO:0045505">
    <property type="term" value="F:dynein intermediate chain binding"/>
    <property type="evidence" value="ECO:0007669"/>
    <property type="project" value="InterPro"/>
</dbReference>
<evidence type="ECO:0000313" key="2">
    <source>
        <dbReference type="Proteomes" id="UP000504611"/>
    </source>
</evidence>
<dbReference type="PANTHER" id="PTHR46532:SF13">
    <property type="entry name" value="CYTOPLASMIC DYNEIN 1 HEAVY CHAIN 1"/>
    <property type="match status" value="1"/>
</dbReference>
<evidence type="ECO:0000259" key="1">
    <source>
        <dbReference type="Pfam" id="PF08385"/>
    </source>
</evidence>
<name>A0A6I9MKZ8_9TELE</name>
<dbReference type="Proteomes" id="UP000504611">
    <property type="component" value="Unplaced"/>
</dbReference>
<dbReference type="GO" id="GO:0051959">
    <property type="term" value="F:dynein light intermediate chain binding"/>
    <property type="evidence" value="ECO:0007669"/>
    <property type="project" value="InterPro"/>
</dbReference>
<dbReference type="InterPro" id="IPR013594">
    <property type="entry name" value="Dynein_heavy_tail"/>
</dbReference>
<keyword evidence="2" id="KW-1185">Reference proteome</keyword>
<feature type="non-terminal residue" evidence="3">
    <location>
        <position position="247"/>
    </location>
</feature>
<dbReference type="RefSeq" id="XP_010767024.1">
    <property type="nucleotide sequence ID" value="XM_010768722.1"/>
</dbReference>
<dbReference type="GeneID" id="104943358"/>
<evidence type="ECO:0000313" key="3">
    <source>
        <dbReference type="RefSeq" id="XP_010767024.1"/>
    </source>
</evidence>
<accession>A0A6I9MKZ8</accession>
<gene>
    <name evidence="3" type="primary">LOC104943358</name>
</gene>
<dbReference type="InterPro" id="IPR026983">
    <property type="entry name" value="DHC"/>
</dbReference>
<dbReference type="OrthoDB" id="286107at2759"/>
<protein>
    <submittedName>
        <fullName evidence="3">Dynein heavy chain 5, axonemal-like</fullName>
    </submittedName>
</protein>
<dbReference type="KEGG" id="ncc:104943358"/>
<dbReference type="GO" id="GO:0005858">
    <property type="term" value="C:axonemal dynein complex"/>
    <property type="evidence" value="ECO:0007669"/>
    <property type="project" value="TreeGrafter"/>
</dbReference>
<sequence>GPEMTKVIRSYNKMAVALLQYEVLHLQGWSQAAESAPHRLSAALLVTHESSKEFFVNLDPVVLEVLQEARWMTKLGVTVPKAVQKMTSREAHVKALYKRLLDMLQDYSSVLSRVPPLLCPLMQPFISHVEASLSPGLITLSWSALNTDTFIESVYVALKDLDQFSKAASDLLECRVERLLQDMSSCPLLLLPVSPVSPQDLLLQTDSSAQAAAATLSWQSQQVERNVFELIDELKGKMKTTESVNLG</sequence>
<proteinExistence type="predicted"/>